<comment type="caution">
    <text evidence="2">The sequence shown here is derived from an EMBL/GenBank/DDBJ whole genome shotgun (WGS) entry which is preliminary data.</text>
</comment>
<evidence type="ECO:0000256" key="1">
    <source>
        <dbReference type="SAM" id="SignalP"/>
    </source>
</evidence>
<sequence>MHQTKILFCLVLTICGLVHCEYLTHSEAKRRLGNAGISIKEHRPSCTDRTNKDCTSLDNAGHGGGGKNTHAGGYKIDLRLNTCLDNFIQSGSKNRRNAYFRYVKDVTLRYNRTSFYKAPKYQSGSGAFLLREHNHWDALYPENPVTNWGRG</sequence>
<evidence type="ECO:0000313" key="3">
    <source>
        <dbReference type="Proteomes" id="UP000198287"/>
    </source>
</evidence>
<dbReference type="Proteomes" id="UP000198287">
    <property type="component" value="Unassembled WGS sequence"/>
</dbReference>
<accession>A0A226DH94</accession>
<evidence type="ECO:0000313" key="2">
    <source>
        <dbReference type="EMBL" id="OXA44539.1"/>
    </source>
</evidence>
<name>A0A226DH94_FOLCA</name>
<feature type="signal peptide" evidence="1">
    <location>
        <begin position="1"/>
        <end position="20"/>
    </location>
</feature>
<gene>
    <name evidence="2" type="ORF">Fcan01_20838</name>
</gene>
<proteinExistence type="predicted"/>
<dbReference type="OrthoDB" id="3219649at2759"/>
<feature type="chain" id="PRO_5013076084" evidence="1">
    <location>
        <begin position="21"/>
        <end position="151"/>
    </location>
</feature>
<keyword evidence="1" id="KW-0732">Signal</keyword>
<reference evidence="2 3" key="1">
    <citation type="submission" date="2015-12" db="EMBL/GenBank/DDBJ databases">
        <title>The genome of Folsomia candida.</title>
        <authorList>
            <person name="Faddeeva A."/>
            <person name="Derks M.F."/>
            <person name="Anvar Y."/>
            <person name="Smit S."/>
            <person name="Van Straalen N."/>
            <person name="Roelofs D."/>
        </authorList>
    </citation>
    <scope>NUCLEOTIDE SEQUENCE [LARGE SCALE GENOMIC DNA]</scope>
    <source>
        <strain evidence="2 3">VU population</strain>
        <tissue evidence="2">Whole body</tissue>
    </source>
</reference>
<organism evidence="2 3">
    <name type="scientific">Folsomia candida</name>
    <name type="common">Springtail</name>
    <dbReference type="NCBI Taxonomy" id="158441"/>
    <lineage>
        <taxon>Eukaryota</taxon>
        <taxon>Metazoa</taxon>
        <taxon>Ecdysozoa</taxon>
        <taxon>Arthropoda</taxon>
        <taxon>Hexapoda</taxon>
        <taxon>Collembola</taxon>
        <taxon>Entomobryomorpha</taxon>
        <taxon>Isotomoidea</taxon>
        <taxon>Isotomidae</taxon>
        <taxon>Proisotominae</taxon>
        <taxon>Folsomia</taxon>
    </lineage>
</organism>
<dbReference type="EMBL" id="LNIX01000019">
    <property type="protein sequence ID" value="OXA44539.1"/>
    <property type="molecule type" value="Genomic_DNA"/>
</dbReference>
<protein>
    <submittedName>
        <fullName evidence="2">Uncharacterized protein</fullName>
    </submittedName>
</protein>
<keyword evidence="3" id="KW-1185">Reference proteome</keyword>
<dbReference type="AlphaFoldDB" id="A0A226DH94"/>